<dbReference type="RefSeq" id="WP_189074204.1">
    <property type="nucleotide sequence ID" value="NZ_BMQN01000011.1"/>
</dbReference>
<feature type="domain" description="DUF4326" evidence="1">
    <location>
        <begin position="9"/>
        <end position="129"/>
    </location>
</feature>
<evidence type="ECO:0000313" key="3">
    <source>
        <dbReference type="Proteomes" id="UP000644548"/>
    </source>
</evidence>
<dbReference type="Proteomes" id="UP000644548">
    <property type="component" value="Unassembled WGS sequence"/>
</dbReference>
<keyword evidence="3" id="KW-1185">Reference proteome</keyword>
<name>A0ABQ2S7U5_9DEIO</name>
<dbReference type="InterPro" id="IPR025475">
    <property type="entry name" value="DUF4326"/>
</dbReference>
<organism evidence="2 3">
    <name type="scientific">Deinococcus sedimenti</name>
    <dbReference type="NCBI Taxonomy" id="1867090"/>
    <lineage>
        <taxon>Bacteria</taxon>
        <taxon>Thermotogati</taxon>
        <taxon>Deinococcota</taxon>
        <taxon>Deinococci</taxon>
        <taxon>Deinococcales</taxon>
        <taxon>Deinococcaceae</taxon>
        <taxon>Deinococcus</taxon>
    </lineage>
</organism>
<proteinExistence type="predicted"/>
<gene>
    <name evidence="2" type="ORF">GCM10008960_32280</name>
</gene>
<comment type="caution">
    <text evidence="2">The sequence shown here is derived from an EMBL/GenBank/DDBJ whole genome shotgun (WGS) entry which is preliminary data.</text>
</comment>
<evidence type="ECO:0000313" key="2">
    <source>
        <dbReference type="EMBL" id="GGS03194.1"/>
    </source>
</evidence>
<sequence>MIITVGRLGDHHESGHTEYVGRGRGSVLGNPLPVIGRGRWTGEAAAWTSHLIHAANLTGTEREQAQRALQCLGFEQGEAAALYLHVLREQCRTDTPQRRAVLRLAALATQGPVHLQCWCTPRPCHAEHIRTAILGYAQMLIERRATAARAAVPG</sequence>
<dbReference type="EMBL" id="BMQN01000011">
    <property type="protein sequence ID" value="GGS03194.1"/>
    <property type="molecule type" value="Genomic_DNA"/>
</dbReference>
<accession>A0ABQ2S7U5</accession>
<dbReference type="Pfam" id="PF14216">
    <property type="entry name" value="DUF4326"/>
    <property type="match status" value="1"/>
</dbReference>
<evidence type="ECO:0000259" key="1">
    <source>
        <dbReference type="Pfam" id="PF14216"/>
    </source>
</evidence>
<reference evidence="3" key="1">
    <citation type="journal article" date="2019" name="Int. J. Syst. Evol. Microbiol.">
        <title>The Global Catalogue of Microorganisms (GCM) 10K type strain sequencing project: providing services to taxonomists for standard genome sequencing and annotation.</title>
        <authorList>
            <consortium name="The Broad Institute Genomics Platform"/>
            <consortium name="The Broad Institute Genome Sequencing Center for Infectious Disease"/>
            <person name="Wu L."/>
            <person name="Ma J."/>
        </authorList>
    </citation>
    <scope>NUCLEOTIDE SEQUENCE [LARGE SCALE GENOMIC DNA]</scope>
    <source>
        <strain evidence="3">JCM 31405</strain>
    </source>
</reference>
<protein>
    <recommendedName>
        <fullName evidence="1">DUF4326 domain-containing protein</fullName>
    </recommendedName>
</protein>